<dbReference type="Pfam" id="PF21007">
    <property type="entry name" value="FBF1"/>
    <property type="match status" value="2"/>
</dbReference>
<evidence type="ECO:0000313" key="5">
    <source>
        <dbReference type="Proteomes" id="UP000316079"/>
    </source>
</evidence>
<protein>
    <recommendedName>
        <fullName evidence="3">Fas-binding factor 1 C-terminal domain-containing protein</fullName>
    </recommendedName>
</protein>
<dbReference type="AlphaFoldDB" id="A0A553R0L9"/>
<feature type="coiled-coil region" evidence="1">
    <location>
        <begin position="265"/>
        <end position="321"/>
    </location>
</feature>
<accession>A0A553R0L9</accession>
<feature type="compositionally biased region" description="Basic and acidic residues" evidence="2">
    <location>
        <begin position="360"/>
        <end position="386"/>
    </location>
</feature>
<evidence type="ECO:0000256" key="1">
    <source>
        <dbReference type="SAM" id="Coils"/>
    </source>
</evidence>
<dbReference type="GO" id="GO:0060271">
    <property type="term" value="P:cilium assembly"/>
    <property type="evidence" value="ECO:0007669"/>
    <property type="project" value="InterPro"/>
</dbReference>
<evidence type="ECO:0000256" key="2">
    <source>
        <dbReference type="SAM" id="MobiDB-lite"/>
    </source>
</evidence>
<evidence type="ECO:0000259" key="3">
    <source>
        <dbReference type="Pfam" id="PF21007"/>
    </source>
</evidence>
<organism evidence="4 5">
    <name type="scientific">Danionella cerebrum</name>
    <dbReference type="NCBI Taxonomy" id="2873325"/>
    <lineage>
        <taxon>Eukaryota</taxon>
        <taxon>Metazoa</taxon>
        <taxon>Chordata</taxon>
        <taxon>Craniata</taxon>
        <taxon>Vertebrata</taxon>
        <taxon>Euteleostomi</taxon>
        <taxon>Actinopterygii</taxon>
        <taxon>Neopterygii</taxon>
        <taxon>Teleostei</taxon>
        <taxon>Ostariophysi</taxon>
        <taxon>Cypriniformes</taxon>
        <taxon>Danionidae</taxon>
        <taxon>Danioninae</taxon>
        <taxon>Danionella</taxon>
    </lineage>
</organism>
<feature type="coiled-coil region" evidence="1">
    <location>
        <begin position="59"/>
        <end position="137"/>
    </location>
</feature>
<feature type="compositionally biased region" description="Basic and acidic residues" evidence="2">
    <location>
        <begin position="325"/>
        <end position="349"/>
    </location>
</feature>
<dbReference type="PANTHER" id="PTHR33689">
    <property type="entry name" value="FAS-BINDING FACTOR 1"/>
    <property type="match status" value="1"/>
</dbReference>
<feature type="coiled-coil region" evidence="1">
    <location>
        <begin position="177"/>
        <end position="222"/>
    </location>
</feature>
<proteinExistence type="predicted"/>
<dbReference type="Proteomes" id="UP000316079">
    <property type="component" value="Unassembled WGS sequence"/>
</dbReference>
<dbReference type="OrthoDB" id="8195456at2759"/>
<feature type="region of interest" description="Disordered" evidence="2">
    <location>
        <begin position="464"/>
        <end position="486"/>
    </location>
</feature>
<evidence type="ECO:0000313" key="4">
    <source>
        <dbReference type="EMBL" id="TRY95729.1"/>
    </source>
</evidence>
<dbReference type="GO" id="GO:0005814">
    <property type="term" value="C:centriole"/>
    <property type="evidence" value="ECO:0007669"/>
    <property type="project" value="TreeGrafter"/>
</dbReference>
<feature type="domain" description="Fas-binding factor 1 C-terminal" evidence="3">
    <location>
        <begin position="256"/>
        <end position="484"/>
    </location>
</feature>
<feature type="domain" description="Fas-binding factor 1 C-terminal" evidence="3">
    <location>
        <begin position="11"/>
        <end position="224"/>
    </location>
</feature>
<dbReference type="GO" id="GO:0097539">
    <property type="term" value="C:ciliary transition fiber"/>
    <property type="evidence" value="ECO:0007669"/>
    <property type="project" value="InterPro"/>
</dbReference>
<dbReference type="STRING" id="623744.A0A553R0L9"/>
<dbReference type="PANTHER" id="PTHR33689:SF1">
    <property type="entry name" value="FAS-BINDING FACTOR 1"/>
    <property type="match status" value="1"/>
</dbReference>
<dbReference type="GO" id="GO:0090162">
    <property type="term" value="P:establishment of epithelial cell polarity"/>
    <property type="evidence" value="ECO:0007669"/>
    <property type="project" value="InterPro"/>
</dbReference>
<feature type="non-terminal residue" evidence="4">
    <location>
        <position position="486"/>
    </location>
</feature>
<comment type="caution">
    <text evidence="4">The sequence shown here is derived from an EMBL/GenBank/DDBJ whole genome shotgun (WGS) entry which is preliminary data.</text>
</comment>
<dbReference type="InterPro" id="IPR049390">
    <property type="entry name" value="FBF1_C"/>
</dbReference>
<dbReference type="EMBL" id="SRMA01025351">
    <property type="protein sequence ID" value="TRY95729.1"/>
    <property type="molecule type" value="Genomic_DNA"/>
</dbReference>
<dbReference type="GO" id="GO:0036064">
    <property type="term" value="C:ciliary basal body"/>
    <property type="evidence" value="ECO:0007669"/>
    <property type="project" value="TreeGrafter"/>
</dbReference>
<sequence>MMKAFVQVRSLELEREQNQTLLESLQLRQKQDAELMENMHRAHVKLLQDSFTQRELRLKQENEELVERLETHARLAERERAELQETHARRLTNTREERESELQRLRELQRKSILEMKSDHEQQIQRLKKLKEEEIDAVTSASSQTRSLSVIIEQMEQFSLRLGDLSTRVETSHSHSASQTDQRLRDLQERLSQQQREMSEERSRLKEVISRMDTQLNQQQRELEKVLHVPPAAFCPSELLFWCLSSSSLSLSRGVQERWRVASEQAKAESSLRGLEEERRSVMQQLSMEREELDRAKSALLEEQQSVMQRSAEERRSLASEWSRLHAQEKRGQDRSQREAQEQADRRLQASELKQQQEALQRERDGLERDRQELERDRQELEKQKESLSCTALKLKTRANEVEAFSQLASERLEEGERALREARALEAEQQSRLRSIHTHTERLRRQEHSLQQERLRVTHHHRDLERQTHTLPISPAAPVTQTHAT</sequence>
<gene>
    <name evidence="4" type="ORF">DNTS_022129</name>
</gene>
<dbReference type="InterPro" id="IPR033561">
    <property type="entry name" value="FBF1"/>
</dbReference>
<feature type="region of interest" description="Disordered" evidence="2">
    <location>
        <begin position="325"/>
        <end position="386"/>
    </location>
</feature>
<name>A0A553R0L9_9TELE</name>
<keyword evidence="1" id="KW-0175">Coiled coil</keyword>
<reference evidence="4 5" key="1">
    <citation type="journal article" date="2019" name="Sci. Data">
        <title>Hybrid genome assembly and annotation of Danionella translucida.</title>
        <authorList>
            <person name="Kadobianskyi M."/>
            <person name="Schulze L."/>
            <person name="Schuelke M."/>
            <person name="Judkewitz B."/>
        </authorList>
    </citation>
    <scope>NUCLEOTIDE SEQUENCE [LARGE SCALE GENOMIC DNA]</scope>
    <source>
        <strain evidence="4 5">Bolton</strain>
    </source>
</reference>
<keyword evidence="5" id="KW-1185">Reference proteome</keyword>